<keyword evidence="2" id="KW-1185">Reference proteome</keyword>
<gene>
    <name evidence="1" type="ORF">L0668_18790</name>
</gene>
<evidence type="ECO:0000313" key="1">
    <source>
        <dbReference type="EMBL" id="MCF2950166.1"/>
    </source>
</evidence>
<keyword evidence="1" id="KW-0547">Nucleotide-binding</keyword>
<protein>
    <submittedName>
        <fullName evidence="1">ATP-binding protein</fullName>
    </submittedName>
</protein>
<dbReference type="EMBL" id="JAKGAS010000015">
    <property type="protein sequence ID" value="MCF2950166.1"/>
    <property type="molecule type" value="Genomic_DNA"/>
</dbReference>
<organism evidence="1 2">
    <name type="scientific">Paraglaciecola algarum</name>
    <dbReference type="NCBI Taxonomy" id="3050085"/>
    <lineage>
        <taxon>Bacteria</taxon>
        <taxon>Pseudomonadati</taxon>
        <taxon>Pseudomonadota</taxon>
        <taxon>Gammaproteobacteria</taxon>
        <taxon>Alteromonadales</taxon>
        <taxon>Alteromonadaceae</taxon>
        <taxon>Paraglaciecola</taxon>
    </lineage>
</organism>
<keyword evidence="1" id="KW-0067">ATP-binding</keyword>
<accession>A0ABS9DBD9</accession>
<dbReference type="InterPro" id="IPR036890">
    <property type="entry name" value="HATPase_C_sf"/>
</dbReference>
<reference evidence="1 2" key="1">
    <citation type="submission" date="2022-01" db="EMBL/GenBank/DDBJ databases">
        <title>Paraglaciecola sp. G1-23.</title>
        <authorList>
            <person name="Jin M.S."/>
            <person name="Han D.M."/>
            <person name="Kim H.M."/>
            <person name="Jeon C.O."/>
        </authorList>
    </citation>
    <scope>NUCLEOTIDE SEQUENCE [LARGE SCALE GENOMIC DNA]</scope>
    <source>
        <strain evidence="1 2">G1-23</strain>
    </source>
</reference>
<proteinExistence type="predicted"/>
<dbReference type="RefSeq" id="WP_235314267.1">
    <property type="nucleotide sequence ID" value="NZ_JAKGAS010000015.1"/>
</dbReference>
<sequence length="672" mass="77274">MYNFQERATGITDQSIKKRFNSIPAWKMISEYVWNGLDAGATSIEIFISDNELGGIESVEVHDNGDGIDFNNLHKNFDNFDDSSKKAVTQKGSQGRGRYSFHKFATKATWYTRNNNKDAIFEIHDTRLKDYRFATLTPEQQKTKIRKNGKGTSVYLTDIPKNKGAQIPEVNSLIKDLSIEHGWKLVLCSDIEIKVNGVSVTPPSNELHVHPIEIDGNHFNASIIRWDHKPNNEKSYNYFLDCNEVERHRALTSFNNKYNYKFFISGYISSDWFNDFQQSHMDNTDLFITESKSDSSSEFKTLSKQLRDISNTIYHDFLRSRANDLVANFESNGYFPQYQNESPDDRSFRLEHTKRVVVSLYIADPATFTNLKPKQIKILIALLDKLTVSSENDSLFDVLEGILELEKEQLDEFSSQIKKSKLDHIISTIGSLQKRDLVIQKMKYLFQEHNKDVLETPDLQGIIEANTWLFGAQYTTIGAEEDDFHKTAKALRDGDLEIADGDKIELSDLIEGADIEGAKGQVDLFLARKMPTVDHSTQEEFTRCTIIEIKRPSVALNKKHLGQVERYAEVLHKHPEFNDENMRFDVILVGTRLAQNDYQIKKRLKDNAGKNGQGLVSGADDRIRVYVKTWASIFNDFHITHSHLLQKLKINRSKLQYKNKDDLVNELQEKVD</sequence>
<dbReference type="Gene3D" id="3.30.565.10">
    <property type="entry name" value="Histidine kinase-like ATPase, C-terminal domain"/>
    <property type="match status" value="1"/>
</dbReference>
<evidence type="ECO:0000313" key="2">
    <source>
        <dbReference type="Proteomes" id="UP001521137"/>
    </source>
</evidence>
<dbReference type="GO" id="GO:0005524">
    <property type="term" value="F:ATP binding"/>
    <property type="evidence" value="ECO:0007669"/>
    <property type="project" value="UniProtKB-KW"/>
</dbReference>
<comment type="caution">
    <text evidence="1">The sequence shown here is derived from an EMBL/GenBank/DDBJ whole genome shotgun (WGS) entry which is preliminary data.</text>
</comment>
<name>A0ABS9DBD9_9ALTE</name>
<dbReference type="Proteomes" id="UP001521137">
    <property type="component" value="Unassembled WGS sequence"/>
</dbReference>
<dbReference type="SUPFAM" id="SSF55874">
    <property type="entry name" value="ATPase domain of HSP90 chaperone/DNA topoisomerase II/histidine kinase"/>
    <property type="match status" value="1"/>
</dbReference>
<dbReference type="Pfam" id="PF13589">
    <property type="entry name" value="HATPase_c_3"/>
    <property type="match status" value="1"/>
</dbReference>